<feature type="region of interest" description="Disordered" evidence="1">
    <location>
        <begin position="1135"/>
        <end position="1182"/>
    </location>
</feature>
<evidence type="ECO:0000313" key="3">
    <source>
        <dbReference type="EMBL" id="KAJ3207131.1"/>
    </source>
</evidence>
<feature type="non-terminal residue" evidence="3">
    <location>
        <position position="1560"/>
    </location>
</feature>
<keyword evidence="4" id="KW-1185">Reference proteome</keyword>
<feature type="signal peptide" evidence="2">
    <location>
        <begin position="1"/>
        <end position="20"/>
    </location>
</feature>
<evidence type="ECO:0000256" key="1">
    <source>
        <dbReference type="SAM" id="MobiDB-lite"/>
    </source>
</evidence>
<protein>
    <submittedName>
        <fullName evidence="3">Uncharacterized protein</fullName>
    </submittedName>
</protein>
<sequence length="1560" mass="169979">MYKIFLSLIINFFILDPINSKESHINQISNENLNINSTLKSRLTSLEIVDTLGQNNYNLTSNTISQVYNQDSSLNEEKVLRRKIFIDENNEVEKVMETFEKFNTDEILQKRTDNDGKNLKNIANENIERRVYLAEKDSKDNLLEKYSNNFNFSRRIVKRTVFINENGEEEVTETTVEENPTNLEVLPVITKRRIIHINEAGEEVQLHEETSTTGEFEDSSILKTIERVNSADYDIGNSNEKEAVSNTEVHSTLISFEKSVTDCTPTEKLEPQGVESLQKEVTPEAPISEIPSEAFVSEVIPAVDSISKDVSSTEFVLENAVVEKSVAEKLNKKSEPSNQPAEELATAEESINDYASESAEKTALENEGVSLVENCVSTEPISQGEEEATLESALTETAVEESEETITGLSPQEATKKETMVKEALPVEVSITHETHTEILVEEIVEESIKLVETMEETVPEESSTKSEGSVNKVEPNELSISEEFLTEISIPSEIPVVSKTELTTKQFQTENTTAVEPLREKATTGETFLEEVSTEAKLNTEGFVNIEEPNEVFNLEKTLTEKLVVEAVPVVESAIVTLERPVPDIVTVDEVLENLIAEEIERTEVFKEESIQEEVQVKVTATEELLTEEGGSLPEETTLEVPAAKMVTSEVSKEEVPADLSFLEEATANASPPEVSAVGAAECEFKDIPNSELSVEHVPTEESIDEKEPSDVFSKVDPPTAAEAVTAGAIPVTDSSIETSDTINSSSNIESTFLNVDLQHNNDLFSVDAQIENDSAPVAESVSNLSELKAKAITLQFSSTEQDDTSRTVSLEPSRGKFLSKAEIPLSEESNQESYNIEENLTEGTNDVPGKESTLEVAPLADVTINTEETLVEECVSQKTSVEATVESPIEESFLEETPAEISEVVPDESASKETSTEATAVIPVEESFLDEILVEDYRKKLVDYESKEITGDETEEPPLEKDTTAEVTKEAAVAESSLKEVLAEAAEEAVTQVAVPQEVCGEIVDKAPIENANPEDVLKQTMAHAEIKSYEAITKTETLKQEAPELEKLKEKNIKSEPVSENIVQKTSGWLSGWFTKKEEPLNHAVDEAAIQLSNKHNTDTGTLYAAQMTNAAKDVLEDVEHDVVETEKLKEFEAEAKVDSQETDEAAAEFAAETIKGSKQSEKSDTENQADTISSEVQEVKLVARNAEVEAGVEPNGPVAESEKPAEAEILDKDAEKLAEEAVVEAVVDEPVVEEVIDEEHLVEAEVTADEPAAEAEETVDKAVVEEAIVEEAIVDEPVVKANIAADEPAVEFEIIVDEPAAEAEVTVDTVVVEARVDEPPAEAEVLVDNAIVEADIAAFKHVAEGFVDEPIVKAEVIVDEPVVEAEETVDEPAAAAEVIIEEPATEAEEIVDEPVVEEAAVDELDLTAEALVDESAFETEVLVCELAEEVTADEPALEAEAVVHESVVEADLVVDETAVEAEVTVDEPAVEARAIVDEPGVDAGIVADEPASEAEAVLEVEAEVIVDAPAAEAKETVDKAVVEEAIVDEPAAEAEVIAEDSAVEAEEAVDKVADEE</sequence>
<feature type="region of interest" description="Disordered" evidence="1">
    <location>
        <begin position="329"/>
        <end position="348"/>
    </location>
</feature>
<feature type="compositionally biased region" description="Polar residues" evidence="1">
    <location>
        <begin position="1170"/>
        <end position="1180"/>
    </location>
</feature>
<comment type="caution">
    <text evidence="3">The sequence shown here is derived from an EMBL/GenBank/DDBJ whole genome shotgun (WGS) entry which is preliminary data.</text>
</comment>
<dbReference type="EMBL" id="JADGJW010001078">
    <property type="protein sequence ID" value="KAJ3207131.1"/>
    <property type="molecule type" value="Genomic_DNA"/>
</dbReference>
<name>A0AAD5XXJ7_9FUNG</name>
<accession>A0AAD5XXJ7</accession>
<reference evidence="3" key="1">
    <citation type="submission" date="2020-05" db="EMBL/GenBank/DDBJ databases">
        <title>Phylogenomic resolution of chytrid fungi.</title>
        <authorList>
            <person name="Stajich J.E."/>
            <person name="Amses K."/>
            <person name="Simmons R."/>
            <person name="Seto K."/>
            <person name="Myers J."/>
            <person name="Bonds A."/>
            <person name="Quandt C.A."/>
            <person name="Barry K."/>
            <person name="Liu P."/>
            <person name="Grigoriev I."/>
            <person name="Longcore J.E."/>
            <person name="James T.Y."/>
        </authorList>
    </citation>
    <scope>NUCLEOTIDE SEQUENCE</scope>
    <source>
        <strain evidence="3">JEL0476</strain>
    </source>
</reference>
<feature type="chain" id="PRO_5042290730" evidence="2">
    <location>
        <begin position="21"/>
        <end position="1560"/>
    </location>
</feature>
<evidence type="ECO:0000256" key="2">
    <source>
        <dbReference type="SAM" id="SignalP"/>
    </source>
</evidence>
<feature type="region of interest" description="Disordered" evidence="1">
    <location>
        <begin position="1189"/>
        <end position="1208"/>
    </location>
</feature>
<dbReference type="Proteomes" id="UP001211065">
    <property type="component" value="Unassembled WGS sequence"/>
</dbReference>
<evidence type="ECO:0000313" key="4">
    <source>
        <dbReference type="Proteomes" id="UP001211065"/>
    </source>
</evidence>
<proteinExistence type="predicted"/>
<keyword evidence="2" id="KW-0732">Signal</keyword>
<organism evidence="3 4">
    <name type="scientific">Clydaea vesicula</name>
    <dbReference type="NCBI Taxonomy" id="447962"/>
    <lineage>
        <taxon>Eukaryota</taxon>
        <taxon>Fungi</taxon>
        <taxon>Fungi incertae sedis</taxon>
        <taxon>Chytridiomycota</taxon>
        <taxon>Chytridiomycota incertae sedis</taxon>
        <taxon>Chytridiomycetes</taxon>
        <taxon>Lobulomycetales</taxon>
        <taxon>Lobulomycetaceae</taxon>
        <taxon>Clydaea</taxon>
    </lineage>
</organism>
<gene>
    <name evidence="3" type="ORF">HK099_000346</name>
</gene>